<dbReference type="PANTHER" id="PTHR43710:SF5">
    <property type="entry name" value="INDOLEPYRUVATE FERREDOXIN OXIDOREDUCTASE ALPHA SUBUNIT"/>
    <property type="match status" value="1"/>
</dbReference>
<dbReference type="GO" id="GO:0043805">
    <property type="term" value="F:indolepyruvate ferredoxin oxidoreductase activity"/>
    <property type="evidence" value="ECO:0007669"/>
    <property type="project" value="UniProtKB-EC"/>
</dbReference>
<dbReference type="Pfam" id="PF02775">
    <property type="entry name" value="TPP_enzyme_C"/>
    <property type="match status" value="1"/>
</dbReference>
<reference evidence="4" key="1">
    <citation type="submission" date="2018-06" db="EMBL/GenBank/DDBJ databases">
        <authorList>
            <person name="Zhirakovskaya E."/>
        </authorList>
    </citation>
    <scope>NUCLEOTIDE SEQUENCE</scope>
</reference>
<dbReference type="InterPro" id="IPR011766">
    <property type="entry name" value="TPP_enzyme_TPP-bd"/>
</dbReference>
<dbReference type="InterPro" id="IPR045025">
    <property type="entry name" value="HACL1-like"/>
</dbReference>
<dbReference type="PANTHER" id="PTHR43710">
    <property type="entry name" value="2-HYDROXYACYL-COA LYASE"/>
    <property type="match status" value="1"/>
</dbReference>
<evidence type="ECO:0000313" key="4">
    <source>
        <dbReference type="EMBL" id="VAW42375.1"/>
    </source>
</evidence>
<evidence type="ECO:0000256" key="2">
    <source>
        <dbReference type="ARBA" id="ARBA00023002"/>
    </source>
</evidence>
<dbReference type="PROSITE" id="PS51379">
    <property type="entry name" value="4FE4S_FER_2"/>
    <property type="match status" value="2"/>
</dbReference>
<dbReference type="CDD" id="cd02008">
    <property type="entry name" value="TPP_IOR_alpha"/>
    <property type="match status" value="1"/>
</dbReference>
<dbReference type="Pfam" id="PF12838">
    <property type="entry name" value="Fer4_7"/>
    <property type="match status" value="1"/>
</dbReference>
<feature type="domain" description="4Fe-4S ferredoxin-type" evidence="3">
    <location>
        <begin position="571"/>
        <end position="600"/>
    </location>
</feature>
<dbReference type="NCBIfam" id="TIGR03336">
    <property type="entry name" value="IOR_alpha"/>
    <property type="match status" value="1"/>
</dbReference>
<gene>
    <name evidence="4" type="ORF">MNBD_DELTA03-1005</name>
</gene>
<feature type="domain" description="4Fe-4S ferredoxin-type" evidence="3">
    <location>
        <begin position="528"/>
        <end position="561"/>
    </location>
</feature>
<keyword evidence="1" id="KW-0479">Metal-binding</keyword>
<dbReference type="Pfam" id="PF01855">
    <property type="entry name" value="POR_N"/>
    <property type="match status" value="1"/>
</dbReference>
<dbReference type="AlphaFoldDB" id="A0A3B0VFR1"/>
<dbReference type="EMBL" id="UOEX01000437">
    <property type="protein sequence ID" value="VAW42375.1"/>
    <property type="molecule type" value="Genomic_DNA"/>
</dbReference>
<evidence type="ECO:0000256" key="1">
    <source>
        <dbReference type="ARBA" id="ARBA00022723"/>
    </source>
</evidence>
<accession>A0A3B0VFR1</accession>
<sequence length="602" mass="64999">MTQQSADHLWLSGNEALALGAFEAGVKVASGYPGTPSTEILENLTKYQGPYTEWAPNEKTGLETAIGAAFAGGRALATMKHVGLNVAADPLFTLSYTGVRAGLVIINADDPGMHSSQNEQDNRNYAYAAKIPMLEPSDPAEARDFVKLAFELSEEFDTPVLVRTTTRLAHVKGMVKKGKVVTPPLTPGIEKMAAKFVMLPANARVRREVMAQRQDRLRALANDFAPNRTEWGTKKRGFITSGVSYLYTKEVFPEASFLKLGLVYPLPEKLIKDFAAEVDELFIIEELDPFLETRIKAMGIKCTGKEKIPAIGELSPDIIRQALGGQPKPGFEPLSLPMRPPNMCPGCPHRGLFYNLNRLKVFVSGDIGCYTLGFLPPLSAMDSCVCMGASIGIAHGMDKALGDSGRGRVVSVIGDSTFFHSGITGLTNIVYNKGNSTVIILDNRITGMTGHQPNPASGQTLQGETAHEVDIAGLCRALGVEHVQVVNPQHLKETKEALVEALEFNGPSVVITRYPCALLPAEKKRLKIPFTIEPTKCTGCTSCLRLGCPAISWQAVSPAEGAALGFKEKQKGYARISEMCNGCGLCAQVCKFDAIVKEDKAI</sequence>
<keyword evidence="4" id="KW-0670">Pyruvate</keyword>
<dbReference type="FunFam" id="3.40.50.970:FF:000039">
    <property type="entry name" value="Indolepyruvate oxidoreductase subunit IorA"/>
    <property type="match status" value="1"/>
</dbReference>
<evidence type="ECO:0000259" key="3">
    <source>
        <dbReference type="PROSITE" id="PS51379"/>
    </source>
</evidence>
<organism evidence="4">
    <name type="scientific">hydrothermal vent metagenome</name>
    <dbReference type="NCBI Taxonomy" id="652676"/>
    <lineage>
        <taxon>unclassified sequences</taxon>
        <taxon>metagenomes</taxon>
        <taxon>ecological metagenomes</taxon>
    </lineage>
</organism>
<dbReference type="InterPro" id="IPR017721">
    <property type="entry name" value="IorA"/>
</dbReference>
<dbReference type="InterPro" id="IPR002880">
    <property type="entry name" value="Pyrv_Fd/Flavodoxin_OxRdtase_N"/>
</dbReference>
<dbReference type="SUPFAM" id="SSF52518">
    <property type="entry name" value="Thiamin diphosphate-binding fold (THDP-binding)"/>
    <property type="match status" value="2"/>
</dbReference>
<dbReference type="GO" id="GO:0030976">
    <property type="term" value="F:thiamine pyrophosphate binding"/>
    <property type="evidence" value="ECO:0007669"/>
    <property type="project" value="InterPro"/>
</dbReference>
<dbReference type="PIRSF" id="PIRSF006439">
    <property type="entry name" value="Indolepyruvate_ferr_oxidored"/>
    <property type="match status" value="1"/>
</dbReference>
<dbReference type="InterPro" id="IPR029061">
    <property type="entry name" value="THDP-binding"/>
</dbReference>
<dbReference type="Gene3D" id="3.30.70.20">
    <property type="match status" value="1"/>
</dbReference>
<protein>
    <submittedName>
        <fullName evidence="4">Indolepyruvate oxidoreductase subunit IorA</fullName>
        <ecNumber evidence="4">1.2.7.8</ecNumber>
    </submittedName>
</protein>
<dbReference type="CDD" id="cd07034">
    <property type="entry name" value="TPP_PYR_PFOR_IOR-alpha_like"/>
    <property type="match status" value="1"/>
</dbReference>
<dbReference type="SUPFAM" id="SSF54862">
    <property type="entry name" value="4Fe-4S ferredoxins"/>
    <property type="match status" value="1"/>
</dbReference>
<keyword evidence="2 4" id="KW-0560">Oxidoreductase</keyword>
<dbReference type="GO" id="GO:0046872">
    <property type="term" value="F:metal ion binding"/>
    <property type="evidence" value="ECO:0007669"/>
    <property type="project" value="UniProtKB-KW"/>
</dbReference>
<dbReference type="Gene3D" id="3.40.50.970">
    <property type="match status" value="2"/>
</dbReference>
<name>A0A3B0VFR1_9ZZZZ</name>
<dbReference type="EC" id="1.2.7.8" evidence="4"/>
<proteinExistence type="predicted"/>
<dbReference type="InterPro" id="IPR017896">
    <property type="entry name" value="4Fe4S_Fe-S-bd"/>
</dbReference>